<keyword evidence="10" id="KW-0998">Cell outer membrane</keyword>
<dbReference type="Pfam" id="PF07715">
    <property type="entry name" value="Plug"/>
    <property type="match status" value="1"/>
</dbReference>
<evidence type="ECO:0000256" key="8">
    <source>
        <dbReference type="ARBA" id="ARBA00023065"/>
    </source>
</evidence>
<keyword evidence="15" id="KW-1185">Reference proteome</keyword>
<dbReference type="GO" id="GO:0009279">
    <property type="term" value="C:cell outer membrane"/>
    <property type="evidence" value="ECO:0007669"/>
    <property type="project" value="UniProtKB-SubCell"/>
</dbReference>
<dbReference type="InterPro" id="IPR036942">
    <property type="entry name" value="Beta-barrel_TonB_sf"/>
</dbReference>
<dbReference type="PANTHER" id="PTHR32552:SF68">
    <property type="entry name" value="FERRICHROME OUTER MEMBRANE TRANSPORTER_PHAGE RECEPTOR"/>
    <property type="match status" value="1"/>
</dbReference>
<evidence type="ECO:0000259" key="13">
    <source>
        <dbReference type="Pfam" id="PF07715"/>
    </source>
</evidence>
<keyword evidence="3" id="KW-1134">Transmembrane beta strand</keyword>
<dbReference type="GO" id="GO:0015344">
    <property type="term" value="F:siderophore uptake transmembrane transporter activity"/>
    <property type="evidence" value="ECO:0007669"/>
    <property type="project" value="TreeGrafter"/>
</dbReference>
<protein>
    <recommendedName>
        <fullName evidence="13">TonB-dependent receptor plug domain-containing protein</fullName>
    </recommendedName>
</protein>
<evidence type="ECO:0000256" key="5">
    <source>
        <dbReference type="ARBA" id="ARBA00022692"/>
    </source>
</evidence>
<dbReference type="InterPro" id="IPR012910">
    <property type="entry name" value="Plug_dom"/>
</dbReference>
<dbReference type="Proteomes" id="UP000078486">
    <property type="component" value="Unassembled WGS sequence"/>
</dbReference>
<evidence type="ECO:0000313" key="15">
    <source>
        <dbReference type="Proteomes" id="UP000078486"/>
    </source>
</evidence>
<evidence type="ECO:0000256" key="11">
    <source>
        <dbReference type="SAM" id="MobiDB-lite"/>
    </source>
</evidence>
<evidence type="ECO:0000256" key="3">
    <source>
        <dbReference type="ARBA" id="ARBA00022452"/>
    </source>
</evidence>
<comment type="caution">
    <text evidence="14">The sequence shown here is derived from an EMBL/GenBank/DDBJ whole genome shotgun (WGS) entry which is preliminary data.</text>
</comment>
<keyword evidence="7" id="KW-0408">Iron</keyword>
<keyword evidence="6 12" id="KW-0732">Signal</keyword>
<feature type="region of interest" description="Disordered" evidence="11">
    <location>
        <begin position="132"/>
        <end position="156"/>
    </location>
</feature>
<evidence type="ECO:0000256" key="9">
    <source>
        <dbReference type="ARBA" id="ARBA00023136"/>
    </source>
</evidence>
<keyword evidence="8" id="KW-0406">Ion transport</keyword>
<feature type="chain" id="PRO_5008089080" description="TonB-dependent receptor plug domain-containing protein" evidence="12">
    <location>
        <begin position="28"/>
        <end position="1130"/>
    </location>
</feature>
<dbReference type="InterPro" id="IPR039426">
    <property type="entry name" value="TonB-dep_rcpt-like"/>
</dbReference>
<evidence type="ECO:0000256" key="1">
    <source>
        <dbReference type="ARBA" id="ARBA00004571"/>
    </source>
</evidence>
<organism evidence="14 15">
    <name type="scientific">Termitidicoccus mucosus</name>
    <dbReference type="NCBI Taxonomy" id="1184151"/>
    <lineage>
        <taxon>Bacteria</taxon>
        <taxon>Pseudomonadati</taxon>
        <taxon>Verrucomicrobiota</taxon>
        <taxon>Opitutia</taxon>
        <taxon>Opitutales</taxon>
        <taxon>Opitutaceae</taxon>
        <taxon>Termitidicoccus</taxon>
    </lineage>
</organism>
<dbReference type="STRING" id="1184151.AW736_10685"/>
<comment type="subcellular location">
    <subcellularLocation>
        <location evidence="1">Cell outer membrane</location>
        <topology evidence="1">Multi-pass membrane protein</topology>
    </subcellularLocation>
</comment>
<name>A0A178IKY9_9BACT</name>
<dbReference type="InterPro" id="IPR037066">
    <property type="entry name" value="Plug_dom_sf"/>
</dbReference>
<dbReference type="SUPFAM" id="SSF56935">
    <property type="entry name" value="Porins"/>
    <property type="match status" value="1"/>
</dbReference>
<evidence type="ECO:0000256" key="4">
    <source>
        <dbReference type="ARBA" id="ARBA00022496"/>
    </source>
</evidence>
<feature type="compositionally biased region" description="Polar residues" evidence="11">
    <location>
        <begin position="133"/>
        <end position="156"/>
    </location>
</feature>
<dbReference type="RefSeq" id="WP_068770245.1">
    <property type="nucleotide sequence ID" value="NZ_CP109796.1"/>
</dbReference>
<dbReference type="Gene3D" id="2.40.170.20">
    <property type="entry name" value="TonB-dependent receptor, beta-barrel domain"/>
    <property type="match status" value="2"/>
</dbReference>
<feature type="region of interest" description="Disordered" evidence="11">
    <location>
        <begin position="31"/>
        <end position="54"/>
    </location>
</feature>
<accession>A0A178IKY9</accession>
<evidence type="ECO:0000313" key="14">
    <source>
        <dbReference type="EMBL" id="OAM89786.1"/>
    </source>
</evidence>
<evidence type="ECO:0000256" key="6">
    <source>
        <dbReference type="ARBA" id="ARBA00022729"/>
    </source>
</evidence>
<evidence type="ECO:0000256" key="2">
    <source>
        <dbReference type="ARBA" id="ARBA00022448"/>
    </source>
</evidence>
<evidence type="ECO:0000256" key="7">
    <source>
        <dbReference type="ARBA" id="ARBA00023004"/>
    </source>
</evidence>
<feature type="domain" description="TonB-dependent receptor plug" evidence="13">
    <location>
        <begin position="90"/>
        <end position="205"/>
    </location>
</feature>
<gene>
    <name evidence="14" type="ORF">AW736_10685</name>
</gene>
<dbReference type="PANTHER" id="PTHR32552">
    <property type="entry name" value="FERRICHROME IRON RECEPTOR-RELATED"/>
    <property type="match status" value="1"/>
</dbReference>
<proteinExistence type="predicted"/>
<dbReference type="EMBL" id="LRRQ01000076">
    <property type="protein sequence ID" value="OAM89786.1"/>
    <property type="molecule type" value="Genomic_DNA"/>
</dbReference>
<sequence length="1130" mass="126107">MTKLDSAPRSLLLLVSSILLFVRAAPAQVVSSRPGPDASAPMNMQPRVEPPGAKPSEELVEMSPFVVQSERDTGYVATDSLAGTRFRTPLKDIAASISVVTKDLMDDLGANTLEDLLVYTAGTEVMAPGGNYSGSYSKSDGSQNFEDQRDTASSTTRVRGLAAADQTRNFFLSPFIPMDGYNTQSVTVNRGANAILFGFGSPAGIIENSLIAPAFKNRGNARFSFGSYDSHRFSFDLERVLWKNKLAVRVAMLDDNRRYEQLFSFRDQERYFGAVTYKPFKYTSIRVNGEHGHIDQRMPRLDPPIDSLTTWWDFDQPTRTNDFTANKVLDPSRGVETAYQRNNNLDGMAGNWGNNPALVYYTVDDAMPSDVYIGYVNVPAQYINLNNGVGTYRVLAPRSSREIAQYVAPVDPLASFMVAKQITDRSIFDYRTYMIDGPNSGLWIDFDTANVVAEQLFRAGPAGHGGVEMVYDYQHSTSSMYRTLNGYRGNNIFIDANTVTIDGRPNPNFGRPFLSSSGMYNHIDNVLETWRGTAFFQYDFPKHGGGLLLRLLGVQSVNLMGSRYEREQNLRSGYNAAVDPAFSVGTAGNNSLGTYRKITNIVYLGPSLYGKESAVGANLPGVRARMVFPATVDVRTLNPSTNYVWGTQTVPVYTYEDDYAYTTNTRQRDLSKVESTAFVWQGNWMDNLLVSTLGWRKDTDRTQKGPAAGQSIPADPVTKTMSLTVPVPMGETMKTSADTFSYGLALHVPPRWLGRIPGRPALSFYYNESENFDVGAGMRVDIVGNHIAPQQGTTEELGFRVSALNNRLSLRATWYETTQDNMTDSRVQVMLNRVYDLEMQLMENMPKAQLDAAGYVGYDSPGASALFRQYLANYQWREYSVRDDGTRDISGPVTPSGIAAVTRSISKGVEIEAVFNPTKNWRILLNVARQKAVRGETSALLDALIADRLPQWQNPAIWEFDLTTVQRVDNYVTSYITGPMTTAKLSNGEWTPELREWRVNLVTNYTFDRGSFLKGWGVGGAMRWEDKVGIGYPVIDNPADDPGTPLITDVKNPFMGPSMTTFDAWLTYRRKIWKGIDWKIQLNIRNLFNKNLFIPVRANPVTKNDINTYDIAAYRIGAERTYEITSTFSF</sequence>
<keyword evidence="4" id="KW-0410">Iron transport</keyword>
<keyword evidence="2" id="KW-0813">Transport</keyword>
<evidence type="ECO:0000256" key="10">
    <source>
        <dbReference type="ARBA" id="ARBA00023237"/>
    </source>
</evidence>
<reference evidence="14 15" key="1">
    <citation type="submission" date="2016-01" db="EMBL/GenBank/DDBJ databases">
        <title>High potential of lignocellulose degradation of a new Verrucomicrobia species.</title>
        <authorList>
            <person name="Wang Y."/>
            <person name="Shi Y."/>
            <person name="Qiu Z."/>
            <person name="Liu S."/>
            <person name="Yang H."/>
        </authorList>
    </citation>
    <scope>NUCLEOTIDE SEQUENCE [LARGE SCALE GENOMIC DNA]</scope>
    <source>
        <strain evidence="14 15">TSB47</strain>
    </source>
</reference>
<keyword evidence="5" id="KW-0812">Transmembrane</keyword>
<keyword evidence="9" id="KW-0472">Membrane</keyword>
<evidence type="ECO:0000256" key="12">
    <source>
        <dbReference type="SAM" id="SignalP"/>
    </source>
</evidence>
<dbReference type="Gene3D" id="2.170.130.10">
    <property type="entry name" value="TonB-dependent receptor, plug domain"/>
    <property type="match status" value="1"/>
</dbReference>
<dbReference type="AlphaFoldDB" id="A0A178IKY9"/>
<feature type="signal peptide" evidence="12">
    <location>
        <begin position="1"/>
        <end position="27"/>
    </location>
</feature>